<dbReference type="GO" id="GO:0004422">
    <property type="term" value="F:hypoxanthine phosphoribosyltransferase activity"/>
    <property type="evidence" value="ECO:0007669"/>
    <property type="project" value="TreeGrafter"/>
</dbReference>
<accession>A0A975SMI3</accession>
<dbReference type="GO" id="GO:0006178">
    <property type="term" value="P:guanine salvage"/>
    <property type="evidence" value="ECO:0007669"/>
    <property type="project" value="TreeGrafter"/>
</dbReference>
<dbReference type="RefSeq" id="WP_216128038.1">
    <property type="nucleotide sequence ID" value="NZ_CP064782.1"/>
</dbReference>
<evidence type="ECO:0000256" key="2">
    <source>
        <dbReference type="ARBA" id="ARBA00049402"/>
    </source>
</evidence>
<sequence length="185" mass="19835">MATRDEAWEILNSAEELFSAEAVSTAVDQVAEKITAQLGDAHPLILCVMTGGLVFTGQLMTRLRFPADVDYLHATRYSQDNAGGSLSWRASPWISVKDRTVLVVDDILDEGVTLAAVRDKLLAQGAKACHLAVLADKANGKNKPVKADFVALTVPDRFVFGCGMDAYGAWRNLGAIYAIPDPVAG</sequence>
<evidence type="ECO:0000313" key="5">
    <source>
        <dbReference type="Proteomes" id="UP000683428"/>
    </source>
</evidence>
<dbReference type="EMBL" id="CP064782">
    <property type="protein sequence ID" value="QWT49089.1"/>
    <property type="molecule type" value="Genomic_DNA"/>
</dbReference>
<evidence type="ECO:0000259" key="3">
    <source>
        <dbReference type="Pfam" id="PF00156"/>
    </source>
</evidence>
<evidence type="ECO:0000313" key="4">
    <source>
        <dbReference type="EMBL" id="QWT49089.1"/>
    </source>
</evidence>
<dbReference type="GO" id="GO:0005829">
    <property type="term" value="C:cytosol"/>
    <property type="evidence" value="ECO:0007669"/>
    <property type="project" value="TreeGrafter"/>
</dbReference>
<dbReference type="InterPro" id="IPR050408">
    <property type="entry name" value="HGPRT"/>
</dbReference>
<dbReference type="PANTHER" id="PTHR43340:SF1">
    <property type="entry name" value="HYPOXANTHINE PHOSPHORIBOSYLTRANSFERASE"/>
    <property type="match status" value="1"/>
</dbReference>
<dbReference type="GO" id="GO:0032263">
    <property type="term" value="P:GMP salvage"/>
    <property type="evidence" value="ECO:0007669"/>
    <property type="project" value="TreeGrafter"/>
</dbReference>
<keyword evidence="4" id="KW-0808">Transferase</keyword>
<reference evidence="4" key="1">
    <citation type="submission" date="2020-11" db="EMBL/GenBank/DDBJ databases">
        <title>Azospira inquinata sp. nov.</title>
        <authorList>
            <person name="Moe W.M."/>
            <person name="Mikes M.C."/>
        </authorList>
    </citation>
    <scope>NUCLEOTIDE SEQUENCE</scope>
    <source>
        <strain evidence="4">Azo-3</strain>
    </source>
</reference>
<dbReference type="InterPro" id="IPR000836">
    <property type="entry name" value="PRTase_dom"/>
</dbReference>
<dbReference type="CDD" id="cd06223">
    <property type="entry name" value="PRTases_typeI"/>
    <property type="match status" value="1"/>
</dbReference>
<feature type="domain" description="Phosphoribosyltransferase" evidence="3">
    <location>
        <begin position="14"/>
        <end position="165"/>
    </location>
</feature>
<comment type="catalytic activity">
    <reaction evidence="1">
        <text>GMP + diphosphate = guanine + 5-phospho-alpha-D-ribose 1-diphosphate</text>
        <dbReference type="Rhea" id="RHEA:25424"/>
        <dbReference type="ChEBI" id="CHEBI:16235"/>
        <dbReference type="ChEBI" id="CHEBI:33019"/>
        <dbReference type="ChEBI" id="CHEBI:58017"/>
        <dbReference type="ChEBI" id="CHEBI:58115"/>
        <dbReference type="EC" id="2.4.2.8"/>
    </reaction>
    <physiologicalReaction direction="right-to-left" evidence="1">
        <dbReference type="Rhea" id="RHEA:25426"/>
    </physiologicalReaction>
</comment>
<dbReference type="AlphaFoldDB" id="A0A975SMI3"/>
<proteinExistence type="predicted"/>
<protein>
    <submittedName>
        <fullName evidence="4">Hypoxanthine-guanine phosphoribosyltransferase</fullName>
        <ecNumber evidence="4">2.4.2.8</ecNumber>
    </submittedName>
</protein>
<evidence type="ECO:0000256" key="1">
    <source>
        <dbReference type="ARBA" id="ARBA00048811"/>
    </source>
</evidence>
<comment type="catalytic activity">
    <reaction evidence="2">
        <text>IMP + diphosphate = hypoxanthine + 5-phospho-alpha-D-ribose 1-diphosphate</text>
        <dbReference type="Rhea" id="RHEA:17973"/>
        <dbReference type="ChEBI" id="CHEBI:17368"/>
        <dbReference type="ChEBI" id="CHEBI:33019"/>
        <dbReference type="ChEBI" id="CHEBI:58017"/>
        <dbReference type="ChEBI" id="CHEBI:58053"/>
        <dbReference type="EC" id="2.4.2.8"/>
    </reaction>
    <physiologicalReaction direction="right-to-left" evidence="2">
        <dbReference type="Rhea" id="RHEA:17975"/>
    </physiologicalReaction>
</comment>
<keyword evidence="5" id="KW-1185">Reference proteome</keyword>
<dbReference type="Pfam" id="PF00156">
    <property type="entry name" value="Pribosyltran"/>
    <property type="match status" value="1"/>
</dbReference>
<dbReference type="NCBIfam" id="NF006605">
    <property type="entry name" value="PRK09162.1"/>
    <property type="match status" value="1"/>
</dbReference>
<dbReference type="GO" id="GO:0046100">
    <property type="term" value="P:hypoxanthine metabolic process"/>
    <property type="evidence" value="ECO:0007669"/>
    <property type="project" value="TreeGrafter"/>
</dbReference>
<keyword evidence="4" id="KW-0328">Glycosyltransferase</keyword>
<dbReference type="PANTHER" id="PTHR43340">
    <property type="entry name" value="HYPOXANTHINE-GUANINE PHOSPHORIBOSYLTRANSFERASE"/>
    <property type="match status" value="1"/>
</dbReference>
<dbReference type="KEGG" id="aiq:Azoinq_00240"/>
<dbReference type="Proteomes" id="UP000683428">
    <property type="component" value="Chromosome"/>
</dbReference>
<name>A0A975SMI3_9RHOO</name>
<dbReference type="GO" id="GO:0000287">
    <property type="term" value="F:magnesium ion binding"/>
    <property type="evidence" value="ECO:0007669"/>
    <property type="project" value="TreeGrafter"/>
</dbReference>
<gene>
    <name evidence="4" type="ORF">Azoinq_00240</name>
</gene>
<dbReference type="EC" id="2.4.2.8" evidence="4"/>
<dbReference type="GO" id="GO:0032264">
    <property type="term" value="P:IMP salvage"/>
    <property type="evidence" value="ECO:0007669"/>
    <property type="project" value="TreeGrafter"/>
</dbReference>
<organism evidence="4 5">
    <name type="scientific">Azospira inquinata</name>
    <dbReference type="NCBI Taxonomy" id="2785627"/>
    <lineage>
        <taxon>Bacteria</taxon>
        <taxon>Pseudomonadati</taxon>
        <taxon>Pseudomonadota</taxon>
        <taxon>Betaproteobacteria</taxon>
        <taxon>Rhodocyclales</taxon>
        <taxon>Rhodocyclaceae</taxon>
        <taxon>Azospira</taxon>
    </lineage>
</organism>